<accession>A0AA38T9S8</accession>
<reference evidence="3" key="1">
    <citation type="submission" date="2023-03" db="EMBL/GenBank/DDBJ databases">
        <title>Chromosome-scale reference genome and RAD-based genetic map of yellow starthistle (Centaurea solstitialis) reveal putative structural variation and QTLs associated with invader traits.</title>
        <authorList>
            <person name="Reatini B."/>
            <person name="Cang F.A."/>
            <person name="Jiang Q."/>
            <person name="Mckibben M.T.W."/>
            <person name="Barker M.S."/>
            <person name="Rieseberg L.H."/>
            <person name="Dlugosch K.M."/>
        </authorList>
    </citation>
    <scope>NUCLEOTIDE SEQUENCE</scope>
    <source>
        <strain evidence="3">CAN-66</strain>
        <tissue evidence="3">Leaf</tissue>
    </source>
</reference>
<evidence type="ECO:0000259" key="2">
    <source>
        <dbReference type="Pfam" id="PF20167"/>
    </source>
</evidence>
<feature type="region of interest" description="Disordered" evidence="1">
    <location>
        <begin position="1"/>
        <end position="53"/>
    </location>
</feature>
<proteinExistence type="predicted"/>
<dbReference type="Pfam" id="PF20167">
    <property type="entry name" value="Transposase_32"/>
    <property type="match status" value="1"/>
</dbReference>
<feature type="region of interest" description="Disordered" evidence="1">
    <location>
        <begin position="283"/>
        <end position="307"/>
    </location>
</feature>
<evidence type="ECO:0000313" key="4">
    <source>
        <dbReference type="Proteomes" id="UP001172457"/>
    </source>
</evidence>
<feature type="compositionally biased region" description="Basic residues" evidence="1">
    <location>
        <begin position="284"/>
        <end position="294"/>
    </location>
</feature>
<dbReference type="Proteomes" id="UP001172457">
    <property type="component" value="Chromosome 3"/>
</dbReference>
<gene>
    <name evidence="3" type="ORF">OSB04_011624</name>
</gene>
<protein>
    <recommendedName>
        <fullName evidence="2">Putative plant transposon protein domain-containing protein</fullName>
    </recommendedName>
</protein>
<evidence type="ECO:0000256" key="1">
    <source>
        <dbReference type="SAM" id="MobiDB-lite"/>
    </source>
</evidence>
<dbReference type="InterPro" id="IPR046796">
    <property type="entry name" value="Transposase_32_dom"/>
</dbReference>
<feature type="compositionally biased region" description="Basic residues" evidence="1">
    <location>
        <begin position="40"/>
        <end position="49"/>
    </location>
</feature>
<organism evidence="3 4">
    <name type="scientific">Centaurea solstitialis</name>
    <name type="common">yellow star-thistle</name>
    <dbReference type="NCBI Taxonomy" id="347529"/>
    <lineage>
        <taxon>Eukaryota</taxon>
        <taxon>Viridiplantae</taxon>
        <taxon>Streptophyta</taxon>
        <taxon>Embryophyta</taxon>
        <taxon>Tracheophyta</taxon>
        <taxon>Spermatophyta</taxon>
        <taxon>Magnoliopsida</taxon>
        <taxon>eudicotyledons</taxon>
        <taxon>Gunneridae</taxon>
        <taxon>Pentapetalae</taxon>
        <taxon>asterids</taxon>
        <taxon>campanulids</taxon>
        <taxon>Asterales</taxon>
        <taxon>Asteraceae</taxon>
        <taxon>Carduoideae</taxon>
        <taxon>Cardueae</taxon>
        <taxon>Centaureinae</taxon>
        <taxon>Centaurea</taxon>
    </lineage>
</organism>
<feature type="domain" description="Putative plant transposon protein" evidence="2">
    <location>
        <begin position="82"/>
        <end position="242"/>
    </location>
</feature>
<keyword evidence="4" id="KW-1185">Reference proteome</keyword>
<evidence type="ECO:0000313" key="3">
    <source>
        <dbReference type="EMBL" id="KAJ9557010.1"/>
    </source>
</evidence>
<sequence>MTPITSSDFEDPIFEAHEEPVEPSPEDSEESFVDEPVPKPKMKKRKKPPGKASGRIQRLLIERSFHKSLINFYPGIVDHLQYHGWQNIIPKSIIVNETLVREIYDTLSWLEGVPVTCSPEVINNLLGLKPPADCWYQHFKTNGTTFEQVVEMERLLLMDGRRWHVERNRAIMQPYDLDFISSYGFRTYDITSSQPDMMQPFPGRVNLGPIICEMLDDYAAKTTCNLIFPGLLTRMCTFFDVPTYDDDDVYASNSQIDLGTIRRMVTHNAAFASQVMPTPIATKNARKSRRRRPTAARPPMLPCSSRTTTAANESPLWEIGSCPVTDHVEKGMIELYFVNTEFQLENLFTKALDEKSFNFLITKFGNSHFEEGQQLVSEPILLIPWLLVFRIGKRELKYQLKFSESEIAHSPNRRTLLFRIGKLCFPNRKTSL</sequence>
<feature type="compositionally biased region" description="Acidic residues" evidence="1">
    <location>
        <begin position="24"/>
        <end position="33"/>
    </location>
</feature>
<dbReference type="AlphaFoldDB" id="A0AA38T9S8"/>
<name>A0AA38T9S8_9ASTR</name>
<comment type="caution">
    <text evidence="3">The sequence shown here is derived from an EMBL/GenBank/DDBJ whole genome shotgun (WGS) entry which is preliminary data.</text>
</comment>
<dbReference type="EMBL" id="JARYMX010000003">
    <property type="protein sequence ID" value="KAJ9557010.1"/>
    <property type="molecule type" value="Genomic_DNA"/>
</dbReference>